<dbReference type="Ensembl" id="ENSOTST00005048124.2">
    <property type="protein sequence ID" value="ENSOTSP00005044247.2"/>
    <property type="gene ID" value="ENSOTSG00005021498.2"/>
</dbReference>
<dbReference type="SUPFAM" id="SSF49899">
    <property type="entry name" value="Concanavalin A-like lectins/glucanases"/>
    <property type="match status" value="1"/>
</dbReference>
<dbReference type="InterPro" id="IPR013083">
    <property type="entry name" value="Znf_RING/FYVE/PHD"/>
</dbReference>
<dbReference type="InterPro" id="IPR003877">
    <property type="entry name" value="SPRY_dom"/>
</dbReference>
<accession>A0A8C8G5N9</accession>
<proteinExistence type="predicted"/>
<dbReference type="AlphaFoldDB" id="A0A8C8G5N9"/>
<dbReference type="SMART" id="SM00589">
    <property type="entry name" value="PRY"/>
    <property type="match status" value="1"/>
</dbReference>
<dbReference type="Gene3D" id="3.30.40.10">
    <property type="entry name" value="Zinc/RING finger domain, C3HC4 (zinc finger)"/>
    <property type="match status" value="1"/>
</dbReference>
<protein>
    <submittedName>
        <fullName evidence="8">Uncharacterized protein</fullName>
    </submittedName>
</protein>
<dbReference type="PROSITE" id="PS50089">
    <property type="entry name" value="ZF_RING_2"/>
    <property type="match status" value="1"/>
</dbReference>
<evidence type="ECO:0000259" key="7">
    <source>
        <dbReference type="PROSITE" id="PS50188"/>
    </source>
</evidence>
<dbReference type="FunFam" id="2.60.120.920:FF:000004">
    <property type="entry name" value="Butyrophilin subfamily 1 member A1"/>
    <property type="match status" value="1"/>
</dbReference>
<dbReference type="CDD" id="cd13733">
    <property type="entry name" value="SPRY_PRY_C-I_1"/>
    <property type="match status" value="1"/>
</dbReference>
<dbReference type="InterPro" id="IPR006574">
    <property type="entry name" value="PRY"/>
</dbReference>
<dbReference type="InterPro" id="IPR027370">
    <property type="entry name" value="Znf-RING_euk"/>
</dbReference>
<dbReference type="InterPro" id="IPR017907">
    <property type="entry name" value="Znf_RING_CS"/>
</dbReference>
<keyword evidence="1" id="KW-0479">Metal-binding</keyword>
<keyword evidence="2 4" id="KW-0863">Zinc-finger</keyword>
<evidence type="ECO:0000313" key="8">
    <source>
        <dbReference type="Ensembl" id="ENSOTSP00005044247.2"/>
    </source>
</evidence>
<evidence type="ECO:0000313" key="9">
    <source>
        <dbReference type="Proteomes" id="UP000694402"/>
    </source>
</evidence>
<dbReference type="Pfam" id="PF13765">
    <property type="entry name" value="PRY"/>
    <property type="match status" value="1"/>
</dbReference>
<dbReference type="SMART" id="SM00184">
    <property type="entry name" value="RING"/>
    <property type="match status" value="1"/>
</dbReference>
<dbReference type="SUPFAM" id="SSF57850">
    <property type="entry name" value="RING/U-box"/>
    <property type="match status" value="1"/>
</dbReference>
<dbReference type="GeneTree" id="ENSGT01040000240385"/>
<keyword evidence="3" id="KW-0862">Zinc</keyword>
<feature type="region of interest" description="Disordered" evidence="5">
    <location>
        <begin position="194"/>
        <end position="220"/>
    </location>
</feature>
<sequence length="437" mass="49321">MNSQTQSAFHTLDMASLSMTEDQLRCSICLDIFVLPVSTPCGHNFCKSCISDYWDIREAICPLCKETFKKRPDLHVNTFINEIINQFKSAQEDISPHTILPLREPEQGDATDGGVNRKIQARLKKVEEIKNSVEISRASSQKDIEESEQVFTELLRSIERSQADVVGEIQEKQRAVEKQAECLIKELEQEVADLESGNNKQGELRSTPQQICSETSASSGGKTIWGIVSQLEDTFREEMKKVMDKGLKLLKTNAVNVILDPDTAHPFLVLSEDGKQARHVNDWRILPFNLKRFNTSISVLGRTGFSSRRFYFEVQVSGKTDWGLGVARESIDRKGKALPTPAIGYWTLWLTNRYEYRAADDSGSILLSLREKPQKVGVFVDHKEGLVSFYDSEAKVHIYSFTGCSFNEKLFPFLNSSVNDNDKNSAPFVILPVSHRG</sequence>
<dbReference type="Pfam" id="PF13445">
    <property type="entry name" value="zf-RING_UBOX"/>
    <property type="match status" value="1"/>
</dbReference>
<dbReference type="InterPro" id="IPR058030">
    <property type="entry name" value="TRIM8/14/16/25/29/45/65_CC"/>
</dbReference>
<organism evidence="8 9">
    <name type="scientific">Oncorhynchus tshawytscha</name>
    <name type="common">Chinook salmon</name>
    <name type="synonym">Salmo tshawytscha</name>
    <dbReference type="NCBI Taxonomy" id="74940"/>
    <lineage>
        <taxon>Eukaryota</taxon>
        <taxon>Metazoa</taxon>
        <taxon>Chordata</taxon>
        <taxon>Craniata</taxon>
        <taxon>Vertebrata</taxon>
        <taxon>Euteleostomi</taxon>
        <taxon>Actinopterygii</taxon>
        <taxon>Neopterygii</taxon>
        <taxon>Teleostei</taxon>
        <taxon>Protacanthopterygii</taxon>
        <taxon>Salmoniformes</taxon>
        <taxon>Salmonidae</taxon>
        <taxon>Salmoninae</taxon>
        <taxon>Oncorhynchus</taxon>
    </lineage>
</organism>
<dbReference type="Proteomes" id="UP000694402">
    <property type="component" value="Unassembled WGS sequence"/>
</dbReference>
<gene>
    <name evidence="8" type="primary">LOC112259781</name>
</gene>
<dbReference type="PRINTS" id="PR01407">
    <property type="entry name" value="BUTYPHLNCDUF"/>
</dbReference>
<reference evidence="8" key="2">
    <citation type="submission" date="2025-09" db="UniProtKB">
        <authorList>
            <consortium name="Ensembl"/>
        </authorList>
    </citation>
    <scope>IDENTIFICATION</scope>
</reference>
<dbReference type="InterPro" id="IPR001841">
    <property type="entry name" value="Znf_RING"/>
</dbReference>
<dbReference type="SMART" id="SM00449">
    <property type="entry name" value="SPRY"/>
    <property type="match status" value="1"/>
</dbReference>
<dbReference type="PROSITE" id="PS50188">
    <property type="entry name" value="B302_SPRY"/>
    <property type="match status" value="1"/>
</dbReference>
<evidence type="ECO:0000259" key="6">
    <source>
        <dbReference type="PROSITE" id="PS50089"/>
    </source>
</evidence>
<dbReference type="Pfam" id="PF25600">
    <property type="entry name" value="TRIM_CC"/>
    <property type="match status" value="1"/>
</dbReference>
<evidence type="ECO:0000256" key="1">
    <source>
        <dbReference type="ARBA" id="ARBA00022723"/>
    </source>
</evidence>
<dbReference type="PROSITE" id="PS00518">
    <property type="entry name" value="ZF_RING_1"/>
    <property type="match status" value="1"/>
</dbReference>
<evidence type="ECO:0000256" key="5">
    <source>
        <dbReference type="SAM" id="MobiDB-lite"/>
    </source>
</evidence>
<name>A0A8C8G5N9_ONCTS</name>
<dbReference type="PANTHER" id="PTHR24103">
    <property type="entry name" value="E3 UBIQUITIN-PROTEIN LIGASE TRIM"/>
    <property type="match status" value="1"/>
</dbReference>
<evidence type="ECO:0000256" key="4">
    <source>
        <dbReference type="PROSITE-ProRule" id="PRU00175"/>
    </source>
</evidence>
<evidence type="ECO:0000256" key="2">
    <source>
        <dbReference type="ARBA" id="ARBA00022771"/>
    </source>
</evidence>
<dbReference type="InterPro" id="IPR001870">
    <property type="entry name" value="B30.2/SPRY"/>
</dbReference>
<dbReference type="InterPro" id="IPR003879">
    <property type="entry name" value="Butyrophylin_SPRY"/>
</dbReference>
<feature type="compositionally biased region" description="Polar residues" evidence="5">
    <location>
        <begin position="196"/>
        <end position="220"/>
    </location>
</feature>
<feature type="domain" description="B30.2/SPRY" evidence="7">
    <location>
        <begin position="237"/>
        <end position="433"/>
    </location>
</feature>
<dbReference type="Pfam" id="PF00622">
    <property type="entry name" value="SPRY"/>
    <property type="match status" value="1"/>
</dbReference>
<reference evidence="8" key="1">
    <citation type="submission" date="2025-08" db="UniProtKB">
        <authorList>
            <consortium name="Ensembl"/>
        </authorList>
    </citation>
    <scope>IDENTIFICATION</scope>
</reference>
<feature type="domain" description="RING-type" evidence="6">
    <location>
        <begin position="26"/>
        <end position="65"/>
    </location>
</feature>
<dbReference type="InterPro" id="IPR050143">
    <property type="entry name" value="TRIM/RBCC"/>
</dbReference>
<dbReference type="Gene3D" id="2.60.120.920">
    <property type="match status" value="1"/>
</dbReference>
<keyword evidence="9" id="KW-1185">Reference proteome</keyword>
<dbReference type="GO" id="GO:0008270">
    <property type="term" value="F:zinc ion binding"/>
    <property type="evidence" value="ECO:0007669"/>
    <property type="project" value="UniProtKB-KW"/>
</dbReference>
<evidence type="ECO:0000256" key="3">
    <source>
        <dbReference type="ARBA" id="ARBA00022833"/>
    </source>
</evidence>
<dbReference type="InterPro" id="IPR043136">
    <property type="entry name" value="B30.2/SPRY_sf"/>
</dbReference>
<dbReference type="InterPro" id="IPR013320">
    <property type="entry name" value="ConA-like_dom_sf"/>
</dbReference>